<dbReference type="Proteomes" id="UP001151760">
    <property type="component" value="Unassembled WGS sequence"/>
</dbReference>
<reference evidence="1" key="2">
    <citation type="submission" date="2022-01" db="EMBL/GenBank/DDBJ databases">
        <authorList>
            <person name="Yamashiro T."/>
            <person name="Shiraishi A."/>
            <person name="Satake H."/>
            <person name="Nakayama K."/>
        </authorList>
    </citation>
    <scope>NUCLEOTIDE SEQUENCE</scope>
</reference>
<proteinExistence type="predicted"/>
<gene>
    <name evidence="1" type="ORF">Tco_0749579</name>
</gene>
<keyword evidence="2" id="KW-1185">Reference proteome</keyword>
<accession>A0ABQ4YYT8</accession>
<evidence type="ECO:0000313" key="2">
    <source>
        <dbReference type="Proteomes" id="UP001151760"/>
    </source>
</evidence>
<comment type="caution">
    <text evidence="1">The sequence shown here is derived from an EMBL/GenBank/DDBJ whole genome shotgun (WGS) entry which is preliminary data.</text>
</comment>
<reference evidence="1" key="1">
    <citation type="journal article" date="2022" name="Int. J. Mol. Sci.">
        <title>Draft Genome of Tanacetum Coccineum: Genomic Comparison of Closely Related Tanacetum-Family Plants.</title>
        <authorList>
            <person name="Yamashiro T."/>
            <person name="Shiraishi A."/>
            <person name="Nakayama K."/>
            <person name="Satake H."/>
        </authorList>
    </citation>
    <scope>NUCLEOTIDE SEQUENCE</scope>
</reference>
<name>A0ABQ4YYT8_9ASTR</name>
<protein>
    <submittedName>
        <fullName evidence="1">Uncharacterized protein</fullName>
    </submittedName>
</protein>
<dbReference type="EMBL" id="BQNB010010871">
    <property type="protein sequence ID" value="GJS83038.1"/>
    <property type="molecule type" value="Genomic_DNA"/>
</dbReference>
<sequence length="401" mass="46561">MKNWLSQSKRLLIQELSKGANYLQAEVRNKHENDRDDEEDCYVKIDEMGKPIYGLNIEKYLNCDDPMDRALALQETLNPFRKKGDGDGKWHAKVRIMEPYGNVFDQGYKTKSTDRKLLKYYKLSDIMSPNRLGGHGHTLTILELACRLGLCTSDEIHDEGFDTYFLGGLRDDDHFNVNQYWSEISSENELILSRSSTRTIRKLVLRVLQKMITYGLCQRTTGYDKVQRNELWLMSMFEAKHQNGYVNVAWLIAKWLKMKGVGSQREGMICCGQFITKIARRANLLTDEVLNGLSAPVYCRSLDTTTLRKLIDSNGRLVAEVPAPGNSRFVVPRPPHHSIFDLYDRMGRMEIRQGDKERMTRWQSYPSDRYVGVFEYMAGHYNMSLQRDYAPPGYDEERDEK</sequence>
<evidence type="ECO:0000313" key="1">
    <source>
        <dbReference type="EMBL" id="GJS83038.1"/>
    </source>
</evidence>
<organism evidence="1 2">
    <name type="scientific">Tanacetum coccineum</name>
    <dbReference type="NCBI Taxonomy" id="301880"/>
    <lineage>
        <taxon>Eukaryota</taxon>
        <taxon>Viridiplantae</taxon>
        <taxon>Streptophyta</taxon>
        <taxon>Embryophyta</taxon>
        <taxon>Tracheophyta</taxon>
        <taxon>Spermatophyta</taxon>
        <taxon>Magnoliopsida</taxon>
        <taxon>eudicotyledons</taxon>
        <taxon>Gunneridae</taxon>
        <taxon>Pentapetalae</taxon>
        <taxon>asterids</taxon>
        <taxon>campanulids</taxon>
        <taxon>Asterales</taxon>
        <taxon>Asteraceae</taxon>
        <taxon>Asteroideae</taxon>
        <taxon>Anthemideae</taxon>
        <taxon>Anthemidinae</taxon>
        <taxon>Tanacetum</taxon>
    </lineage>
</organism>